<sequence length="427" mass="46963">MKWLGEDPNLLNLSNQSVQTAHGHNPPRTQDDAMIGYVFQRGTGEQPEFPPGNVPIPGKIPTRWALGNEELVQVRNQHPNQEQMIFMNNEMAMMTQPHPGLPLLPHMQPRPIAQSAKKLWGVEEQRDDKGLLHLGDHQMWRDSTWSIADHAVSQPISMVPRRSGSFPGSDTANMLSPRSSDTGGLGVKMVEYVLSTSPTNKDHLESRMRNLVLTSNENDKKEKELNKSSTSPYEAKKDDVNGNAPQTNGHATNGLADDDKSFNRTPGSRQPSPAEEELNKNNGGTMALQPAAIMAHKAAQMEHLQTMTHMNGLHPVLALQAHQQQQAMQNGNLLPGPPHESINQHFEHSMHGNLEQSFDPSNYASGIGNGTPTVQAAASGGMDSPGVLPQNLDIQVRITKFEPVRNMCSPMIDLFFLRVSISAVDIV</sequence>
<protein>
    <recommendedName>
        <fullName evidence="3">Pumilio</fullName>
    </recommendedName>
</protein>
<feature type="compositionally biased region" description="Polar residues" evidence="1">
    <location>
        <begin position="166"/>
        <end position="182"/>
    </location>
</feature>
<feature type="compositionally biased region" description="Basic and acidic residues" evidence="1">
    <location>
        <begin position="217"/>
        <end position="226"/>
    </location>
</feature>
<evidence type="ECO:0008006" key="3">
    <source>
        <dbReference type="Google" id="ProtNLM"/>
    </source>
</evidence>
<accession>A0AAW2IH01</accession>
<reference evidence="2" key="1">
    <citation type="journal article" date="2024" name="Gigascience">
        <title>Chromosome-level genome of the poultry shaft louse Menopon gallinae provides insight into the host-switching and adaptive evolution of parasitic lice.</title>
        <authorList>
            <person name="Xu Y."/>
            <person name="Ma L."/>
            <person name="Liu S."/>
            <person name="Liang Y."/>
            <person name="Liu Q."/>
            <person name="He Z."/>
            <person name="Tian L."/>
            <person name="Duan Y."/>
            <person name="Cai W."/>
            <person name="Li H."/>
            <person name="Song F."/>
        </authorList>
    </citation>
    <scope>NUCLEOTIDE SEQUENCE</scope>
    <source>
        <strain evidence="2">Cailab_2023a</strain>
    </source>
</reference>
<evidence type="ECO:0000313" key="2">
    <source>
        <dbReference type="EMBL" id="KAL0281048.1"/>
    </source>
</evidence>
<dbReference type="AlphaFoldDB" id="A0AAW2IH01"/>
<organism evidence="2">
    <name type="scientific">Menopon gallinae</name>
    <name type="common">poultry shaft louse</name>
    <dbReference type="NCBI Taxonomy" id="328185"/>
    <lineage>
        <taxon>Eukaryota</taxon>
        <taxon>Metazoa</taxon>
        <taxon>Ecdysozoa</taxon>
        <taxon>Arthropoda</taxon>
        <taxon>Hexapoda</taxon>
        <taxon>Insecta</taxon>
        <taxon>Pterygota</taxon>
        <taxon>Neoptera</taxon>
        <taxon>Paraneoptera</taxon>
        <taxon>Psocodea</taxon>
        <taxon>Troctomorpha</taxon>
        <taxon>Phthiraptera</taxon>
        <taxon>Amblycera</taxon>
        <taxon>Menoponidae</taxon>
        <taxon>Menopon</taxon>
    </lineage>
</organism>
<feature type="region of interest" description="Disordered" evidence="1">
    <location>
        <begin position="212"/>
        <end position="283"/>
    </location>
</feature>
<comment type="caution">
    <text evidence="2">The sequence shown here is derived from an EMBL/GenBank/DDBJ whole genome shotgun (WGS) entry which is preliminary data.</text>
</comment>
<feature type="region of interest" description="Disordered" evidence="1">
    <location>
        <begin position="158"/>
        <end position="184"/>
    </location>
</feature>
<dbReference type="EMBL" id="JARGDH010000001">
    <property type="protein sequence ID" value="KAL0281048.1"/>
    <property type="molecule type" value="Genomic_DNA"/>
</dbReference>
<proteinExistence type="predicted"/>
<name>A0AAW2IH01_9NEOP</name>
<gene>
    <name evidence="2" type="ORF">PYX00_002164</name>
</gene>
<evidence type="ECO:0000256" key="1">
    <source>
        <dbReference type="SAM" id="MobiDB-lite"/>
    </source>
</evidence>